<evidence type="ECO:0000256" key="1">
    <source>
        <dbReference type="ARBA" id="ARBA00000085"/>
    </source>
</evidence>
<dbReference type="GO" id="GO:0000155">
    <property type="term" value="F:phosphorelay sensor kinase activity"/>
    <property type="evidence" value="ECO:0007669"/>
    <property type="project" value="InterPro"/>
</dbReference>
<dbReference type="InterPro" id="IPR003661">
    <property type="entry name" value="HisK_dim/P_dom"/>
</dbReference>
<dbReference type="SUPFAM" id="SSF55874">
    <property type="entry name" value="ATPase domain of HSP90 chaperone/DNA topoisomerase II/histidine kinase"/>
    <property type="match status" value="1"/>
</dbReference>
<dbReference type="EMBL" id="PIQC01000007">
    <property type="protein sequence ID" value="RUO67142.1"/>
    <property type="molecule type" value="Genomic_DNA"/>
</dbReference>
<dbReference type="Pfam" id="PF02518">
    <property type="entry name" value="HATPase_c"/>
    <property type="match status" value="1"/>
</dbReference>
<accession>A0A432YV05</accession>
<feature type="transmembrane region" description="Helical" evidence="6">
    <location>
        <begin position="103"/>
        <end position="124"/>
    </location>
</feature>
<feature type="transmembrane region" description="Helical" evidence="6">
    <location>
        <begin position="136"/>
        <end position="153"/>
    </location>
</feature>
<dbReference type="InterPro" id="IPR035965">
    <property type="entry name" value="PAS-like_dom_sf"/>
</dbReference>
<dbReference type="InterPro" id="IPR036097">
    <property type="entry name" value="HisK_dim/P_sf"/>
</dbReference>
<dbReference type="Proteomes" id="UP000288058">
    <property type="component" value="Unassembled WGS sequence"/>
</dbReference>
<proteinExistence type="predicted"/>
<dbReference type="InterPro" id="IPR005467">
    <property type="entry name" value="His_kinase_dom"/>
</dbReference>
<reference evidence="11" key="1">
    <citation type="journal article" date="2018" name="Front. Microbiol.">
        <title>Genome-Based Analysis Reveals the Taxonomy and Diversity of the Family Idiomarinaceae.</title>
        <authorList>
            <person name="Liu Y."/>
            <person name="Lai Q."/>
            <person name="Shao Z."/>
        </authorList>
    </citation>
    <scope>NUCLEOTIDE SEQUENCE [LARGE SCALE GENOMIC DNA]</scope>
    <source>
        <strain evidence="11">R22</strain>
    </source>
</reference>
<feature type="transmembrane region" description="Helical" evidence="6">
    <location>
        <begin position="47"/>
        <end position="66"/>
    </location>
</feature>
<feature type="domain" description="PAC" evidence="9">
    <location>
        <begin position="283"/>
        <end position="334"/>
    </location>
</feature>
<dbReference type="PROSITE" id="PS50109">
    <property type="entry name" value="HIS_KIN"/>
    <property type="match status" value="1"/>
</dbReference>
<dbReference type="SUPFAM" id="SSF55785">
    <property type="entry name" value="PYP-like sensor domain (PAS domain)"/>
    <property type="match status" value="1"/>
</dbReference>
<keyword evidence="5" id="KW-0418">Kinase</keyword>
<evidence type="ECO:0000256" key="3">
    <source>
        <dbReference type="ARBA" id="ARBA00022553"/>
    </source>
</evidence>
<feature type="transmembrane region" description="Helical" evidence="6">
    <location>
        <begin position="165"/>
        <end position="186"/>
    </location>
</feature>
<name>A0A432YV05_9GAMM</name>
<evidence type="ECO:0000256" key="2">
    <source>
        <dbReference type="ARBA" id="ARBA00012438"/>
    </source>
</evidence>
<dbReference type="Gene3D" id="3.30.565.10">
    <property type="entry name" value="Histidine kinase-like ATPase, C-terminal domain"/>
    <property type="match status" value="1"/>
</dbReference>
<dbReference type="InterPro" id="IPR004358">
    <property type="entry name" value="Sig_transdc_His_kin-like_C"/>
</dbReference>
<dbReference type="SMART" id="SM00387">
    <property type="entry name" value="HATPase_c"/>
    <property type="match status" value="1"/>
</dbReference>
<protein>
    <recommendedName>
        <fullName evidence="2">histidine kinase</fullName>
        <ecNumber evidence="2">2.7.13.3</ecNumber>
    </recommendedName>
</protein>
<comment type="catalytic activity">
    <reaction evidence="1">
        <text>ATP + protein L-histidine = ADP + protein N-phospho-L-histidine.</text>
        <dbReference type="EC" id="2.7.13.3"/>
    </reaction>
</comment>
<keyword evidence="3" id="KW-0597">Phosphoprotein</keyword>
<dbReference type="PRINTS" id="PR00344">
    <property type="entry name" value="BCTRLSENSOR"/>
</dbReference>
<keyword evidence="6" id="KW-1133">Transmembrane helix</keyword>
<feature type="transmembrane region" description="Helical" evidence="6">
    <location>
        <begin position="21"/>
        <end position="41"/>
    </location>
</feature>
<dbReference type="SMART" id="SM00388">
    <property type="entry name" value="HisKA"/>
    <property type="match status" value="1"/>
</dbReference>
<evidence type="ECO:0000313" key="10">
    <source>
        <dbReference type="EMBL" id="RUO67142.1"/>
    </source>
</evidence>
<dbReference type="PROSITE" id="PS51257">
    <property type="entry name" value="PROKAR_LIPOPROTEIN"/>
    <property type="match status" value="1"/>
</dbReference>
<feature type="transmembrane region" description="Helical" evidence="6">
    <location>
        <begin position="78"/>
        <end position="97"/>
    </location>
</feature>
<dbReference type="InterPro" id="IPR052162">
    <property type="entry name" value="Sensor_kinase/Photoreceptor"/>
</dbReference>
<dbReference type="Pfam" id="PF08448">
    <property type="entry name" value="PAS_4"/>
    <property type="match status" value="1"/>
</dbReference>
<keyword evidence="4" id="KW-0808">Transferase</keyword>
<keyword evidence="11" id="KW-1185">Reference proteome</keyword>
<dbReference type="OrthoDB" id="9806130at2"/>
<keyword evidence="6" id="KW-0812">Transmembrane</keyword>
<sequence length="555" mass="62547">MRMEYSWLRLVARSYWRSLTLACLLWGSIGCFVISVGLVSVSFRMSLVDALFSFGVGALGAVLLYHRRLRLLINRQQALCWLVALACFLLSGWQLYFAFQTDLYIFPGVLAAVTGTGLICLPFFTVSNSQKNDGNGLWIMLLLYILAGIWWLYALNQPLHGMSILQNSVPGIILVGHFVMLTLLYISRDVILDFHELTTQRDKALEGLHRSEQHYRSLFDHNPNAAFSLDLSGRFTDLNKSGETFLERKKDKVIGQHYENVLVSNELPRVALFFDKALKGEPMHYETIIQRHSGERLNLSVSNIPMQEDGKVVGVFGIAQDITAIKQTYHELEQVNDELENFATVASHDLQEPLRKIVSFGELLKQSHLKEQERDYLERMVSASRRMQQLIAEVLELAKLGRDSLQLEPVDLQKIASQVLGEHQAKLSAMGAQVEINLRHELTADAKLLARVFENLLTNAMKYARKDRKLKIELNSSSTAADRVTIACSDNGIGIEATYHQAVFRPFKRLHSRSEVSGTGMGLAIIKKIVDLHHGEVSLTSHIGQGSTFKLVLPK</sequence>
<feature type="domain" description="PAS" evidence="8">
    <location>
        <begin position="211"/>
        <end position="281"/>
    </location>
</feature>
<dbReference type="NCBIfam" id="TIGR00229">
    <property type="entry name" value="sensory_box"/>
    <property type="match status" value="1"/>
</dbReference>
<evidence type="ECO:0000259" key="9">
    <source>
        <dbReference type="PROSITE" id="PS50113"/>
    </source>
</evidence>
<organism evidence="10 11">
    <name type="scientific">Idiomarina ramblicola</name>
    <dbReference type="NCBI Taxonomy" id="263724"/>
    <lineage>
        <taxon>Bacteria</taxon>
        <taxon>Pseudomonadati</taxon>
        <taxon>Pseudomonadota</taxon>
        <taxon>Gammaproteobacteria</taxon>
        <taxon>Alteromonadales</taxon>
        <taxon>Idiomarinaceae</taxon>
        <taxon>Idiomarina</taxon>
    </lineage>
</organism>
<dbReference type="InterPro" id="IPR036890">
    <property type="entry name" value="HATPase_C_sf"/>
</dbReference>
<dbReference type="PROSITE" id="PS50113">
    <property type="entry name" value="PAC"/>
    <property type="match status" value="1"/>
</dbReference>
<evidence type="ECO:0000256" key="4">
    <source>
        <dbReference type="ARBA" id="ARBA00022679"/>
    </source>
</evidence>
<dbReference type="GO" id="GO:0005886">
    <property type="term" value="C:plasma membrane"/>
    <property type="evidence" value="ECO:0007669"/>
    <property type="project" value="UniProtKB-ARBA"/>
</dbReference>
<evidence type="ECO:0000313" key="11">
    <source>
        <dbReference type="Proteomes" id="UP000288058"/>
    </source>
</evidence>
<dbReference type="PANTHER" id="PTHR43304">
    <property type="entry name" value="PHYTOCHROME-LIKE PROTEIN CPH1"/>
    <property type="match status" value="1"/>
</dbReference>
<dbReference type="CDD" id="cd00130">
    <property type="entry name" value="PAS"/>
    <property type="match status" value="1"/>
</dbReference>
<dbReference type="AlphaFoldDB" id="A0A432YV05"/>
<keyword evidence="6" id="KW-0472">Membrane</keyword>
<dbReference type="EC" id="2.7.13.3" evidence="2"/>
<dbReference type="SMART" id="SM00091">
    <property type="entry name" value="PAS"/>
    <property type="match status" value="1"/>
</dbReference>
<dbReference type="Pfam" id="PF00512">
    <property type="entry name" value="HisKA"/>
    <property type="match status" value="1"/>
</dbReference>
<dbReference type="InterPro" id="IPR000014">
    <property type="entry name" value="PAS"/>
</dbReference>
<dbReference type="Gene3D" id="3.30.450.20">
    <property type="entry name" value="PAS domain"/>
    <property type="match status" value="1"/>
</dbReference>
<dbReference type="CDD" id="cd00082">
    <property type="entry name" value="HisKA"/>
    <property type="match status" value="1"/>
</dbReference>
<comment type="caution">
    <text evidence="10">The sequence shown here is derived from an EMBL/GenBank/DDBJ whole genome shotgun (WGS) entry which is preliminary data.</text>
</comment>
<feature type="domain" description="Histidine kinase" evidence="7">
    <location>
        <begin position="345"/>
        <end position="555"/>
    </location>
</feature>
<evidence type="ECO:0000259" key="8">
    <source>
        <dbReference type="PROSITE" id="PS50112"/>
    </source>
</evidence>
<dbReference type="PANTHER" id="PTHR43304:SF1">
    <property type="entry name" value="PAC DOMAIN-CONTAINING PROTEIN"/>
    <property type="match status" value="1"/>
</dbReference>
<evidence type="ECO:0000256" key="5">
    <source>
        <dbReference type="ARBA" id="ARBA00022777"/>
    </source>
</evidence>
<dbReference type="InterPro" id="IPR000700">
    <property type="entry name" value="PAS-assoc_C"/>
</dbReference>
<dbReference type="SUPFAM" id="SSF47384">
    <property type="entry name" value="Homodimeric domain of signal transducing histidine kinase"/>
    <property type="match status" value="1"/>
</dbReference>
<dbReference type="InterPro" id="IPR013656">
    <property type="entry name" value="PAS_4"/>
</dbReference>
<gene>
    <name evidence="10" type="ORF">CWI78_09805</name>
</gene>
<dbReference type="FunFam" id="3.30.565.10:FF:000006">
    <property type="entry name" value="Sensor histidine kinase WalK"/>
    <property type="match status" value="1"/>
</dbReference>
<evidence type="ECO:0000256" key="6">
    <source>
        <dbReference type="SAM" id="Phobius"/>
    </source>
</evidence>
<dbReference type="Gene3D" id="1.10.287.130">
    <property type="match status" value="1"/>
</dbReference>
<dbReference type="InterPro" id="IPR003594">
    <property type="entry name" value="HATPase_dom"/>
</dbReference>
<dbReference type="PROSITE" id="PS50112">
    <property type="entry name" value="PAS"/>
    <property type="match status" value="1"/>
</dbReference>
<evidence type="ECO:0000259" key="7">
    <source>
        <dbReference type="PROSITE" id="PS50109"/>
    </source>
</evidence>